<dbReference type="Gene3D" id="3.30.1320.10">
    <property type="match status" value="1"/>
</dbReference>
<dbReference type="InterPro" id="IPR023803">
    <property type="entry name" value="Ribosomal_bS16_dom_sf"/>
</dbReference>
<dbReference type="SUPFAM" id="SSF54565">
    <property type="entry name" value="Ribosomal protein S16"/>
    <property type="match status" value="2"/>
</dbReference>
<name>A0A8K0NRV4_9TREE</name>
<dbReference type="PANTHER" id="PTHR12919:SF20">
    <property type="entry name" value="SMALL RIBOSOMAL SUBUNIT PROTEIN BS16M"/>
    <property type="match status" value="1"/>
</dbReference>
<dbReference type="NCBIfam" id="TIGR00002">
    <property type="entry name" value="S16"/>
    <property type="match status" value="1"/>
</dbReference>
<evidence type="ECO:0000256" key="2">
    <source>
        <dbReference type="ARBA" id="ARBA00022980"/>
    </source>
</evidence>
<proteinExistence type="inferred from homology"/>
<accession>A0A8K0NRV4</accession>
<dbReference type="GO" id="GO:0003735">
    <property type="term" value="F:structural constituent of ribosome"/>
    <property type="evidence" value="ECO:0007669"/>
    <property type="project" value="InterPro"/>
</dbReference>
<sequence length="159" mass="17576">MTVRIRLARHGQKNTPFYHIVAINGRRRRDALPIEKLGEYDPIPRIPSTSITTSTPSASSSSSSSTSSSRLEPRSAPSFNPSLESMTMKALFANGPVPGVQPEKKIVWNTERIKWWLANGAQPSETVVKLLEKGGVLTGNHKWKIPYKRPSTKPAEKTA</sequence>
<dbReference type="Proteomes" id="UP000812966">
    <property type="component" value="Unassembled WGS sequence"/>
</dbReference>
<keyword evidence="2" id="KW-0689">Ribosomal protein</keyword>
<dbReference type="InterPro" id="IPR000307">
    <property type="entry name" value="Ribosomal_bS16"/>
</dbReference>
<dbReference type="EMBL" id="JABELV010000036">
    <property type="protein sequence ID" value="KAG7562219.1"/>
    <property type="molecule type" value="Genomic_DNA"/>
</dbReference>
<dbReference type="Pfam" id="PF00886">
    <property type="entry name" value="Ribosomal_S16"/>
    <property type="match status" value="1"/>
</dbReference>
<dbReference type="OrthoDB" id="407221at2759"/>
<evidence type="ECO:0000313" key="5">
    <source>
        <dbReference type="EMBL" id="KAG7562219.1"/>
    </source>
</evidence>
<evidence type="ECO:0000256" key="3">
    <source>
        <dbReference type="ARBA" id="ARBA00023274"/>
    </source>
</evidence>
<dbReference type="GO" id="GO:0032543">
    <property type="term" value="P:mitochondrial translation"/>
    <property type="evidence" value="ECO:0007669"/>
    <property type="project" value="TreeGrafter"/>
</dbReference>
<dbReference type="GO" id="GO:0005763">
    <property type="term" value="C:mitochondrial small ribosomal subunit"/>
    <property type="evidence" value="ECO:0007669"/>
    <property type="project" value="TreeGrafter"/>
</dbReference>
<dbReference type="HAMAP" id="MF_00385">
    <property type="entry name" value="Ribosomal_bS16"/>
    <property type="match status" value="1"/>
</dbReference>
<reference evidence="5" key="1">
    <citation type="submission" date="2020-04" db="EMBL/GenBank/DDBJ databases">
        <title>Analysis of mating type loci in Filobasidium floriforme.</title>
        <authorList>
            <person name="Nowrousian M."/>
        </authorList>
    </citation>
    <scope>NUCLEOTIDE SEQUENCE</scope>
    <source>
        <strain evidence="5">CBS 6242</strain>
    </source>
</reference>
<comment type="caution">
    <text evidence="5">The sequence shown here is derived from an EMBL/GenBank/DDBJ whole genome shotgun (WGS) entry which is preliminary data.</text>
</comment>
<evidence type="ECO:0008006" key="7">
    <source>
        <dbReference type="Google" id="ProtNLM"/>
    </source>
</evidence>
<evidence type="ECO:0000313" key="6">
    <source>
        <dbReference type="Proteomes" id="UP000812966"/>
    </source>
</evidence>
<dbReference type="AlphaFoldDB" id="A0A8K0NRV4"/>
<feature type="region of interest" description="Disordered" evidence="4">
    <location>
        <begin position="43"/>
        <end position="82"/>
    </location>
</feature>
<evidence type="ECO:0000256" key="4">
    <source>
        <dbReference type="SAM" id="MobiDB-lite"/>
    </source>
</evidence>
<organism evidence="5 6">
    <name type="scientific">Filobasidium floriforme</name>
    <dbReference type="NCBI Taxonomy" id="5210"/>
    <lineage>
        <taxon>Eukaryota</taxon>
        <taxon>Fungi</taxon>
        <taxon>Dikarya</taxon>
        <taxon>Basidiomycota</taxon>
        <taxon>Agaricomycotina</taxon>
        <taxon>Tremellomycetes</taxon>
        <taxon>Filobasidiales</taxon>
        <taxon>Filobasidiaceae</taxon>
        <taxon>Filobasidium</taxon>
    </lineage>
</organism>
<gene>
    <name evidence="5" type="ORF">FFLO_02305</name>
</gene>
<evidence type="ECO:0000256" key="1">
    <source>
        <dbReference type="ARBA" id="ARBA00006668"/>
    </source>
</evidence>
<feature type="compositionally biased region" description="Low complexity" evidence="4">
    <location>
        <begin position="46"/>
        <end position="70"/>
    </location>
</feature>
<protein>
    <recommendedName>
        <fullName evidence="7">Ribosomal protein S16</fullName>
    </recommendedName>
</protein>
<dbReference type="PANTHER" id="PTHR12919">
    <property type="entry name" value="30S RIBOSOMAL PROTEIN S16"/>
    <property type="match status" value="1"/>
</dbReference>
<keyword evidence="3" id="KW-0687">Ribonucleoprotein</keyword>
<keyword evidence="6" id="KW-1185">Reference proteome</keyword>
<comment type="similarity">
    <text evidence="1">Belongs to the bacterial ribosomal protein bS16 family.</text>
</comment>